<dbReference type="PANTHER" id="PTHR11552">
    <property type="entry name" value="GLUCOSE-METHANOL-CHOLINE GMC OXIDOREDUCTASE"/>
    <property type="match status" value="1"/>
</dbReference>
<dbReference type="SUPFAM" id="SSF51905">
    <property type="entry name" value="FAD/NAD(P)-binding domain"/>
    <property type="match status" value="1"/>
</dbReference>
<dbReference type="AlphaFoldDB" id="A0A067TE46"/>
<evidence type="ECO:0000256" key="14">
    <source>
        <dbReference type="ARBA" id="ARBA00034010"/>
    </source>
</evidence>
<evidence type="ECO:0000256" key="17">
    <source>
        <dbReference type="ARBA" id="ARBA00034059"/>
    </source>
</evidence>
<accession>A0A067TE46</accession>
<evidence type="ECO:0000256" key="4">
    <source>
        <dbReference type="ARBA" id="ARBA00011245"/>
    </source>
</evidence>
<evidence type="ECO:0000256" key="12">
    <source>
        <dbReference type="ARBA" id="ARBA00024699"/>
    </source>
</evidence>
<dbReference type="Gene3D" id="3.50.50.60">
    <property type="entry name" value="FAD/NAD(P)-binding domain"/>
    <property type="match status" value="1"/>
</dbReference>
<evidence type="ECO:0000256" key="11">
    <source>
        <dbReference type="ARBA" id="ARBA00023180"/>
    </source>
</evidence>
<dbReference type="Pfam" id="PF00732">
    <property type="entry name" value="GMC_oxred_N"/>
    <property type="match status" value="1"/>
</dbReference>
<evidence type="ECO:0000256" key="5">
    <source>
        <dbReference type="ARBA" id="ARBA00013177"/>
    </source>
</evidence>
<evidence type="ECO:0000256" key="16">
    <source>
        <dbReference type="ARBA" id="ARBA00034050"/>
    </source>
</evidence>
<evidence type="ECO:0000256" key="8">
    <source>
        <dbReference type="ARBA" id="ARBA00022729"/>
    </source>
</evidence>
<comment type="catalytic activity">
    <reaction evidence="13">
        <text>pyranose + acceptor = pyranos-2-ulose + reduced acceptor.</text>
        <dbReference type="EC" id="1.1.99.29"/>
    </reaction>
</comment>
<organism evidence="23 24">
    <name type="scientific">Galerina marginata (strain CBS 339.88)</name>
    <dbReference type="NCBI Taxonomy" id="685588"/>
    <lineage>
        <taxon>Eukaryota</taxon>
        <taxon>Fungi</taxon>
        <taxon>Dikarya</taxon>
        <taxon>Basidiomycota</taxon>
        <taxon>Agaricomycotina</taxon>
        <taxon>Agaricomycetes</taxon>
        <taxon>Agaricomycetidae</taxon>
        <taxon>Agaricales</taxon>
        <taxon>Agaricineae</taxon>
        <taxon>Strophariaceae</taxon>
        <taxon>Galerina</taxon>
    </lineage>
</organism>
<protein>
    <recommendedName>
        <fullName evidence="5">pyranose dehydrogenase (acceptor)</fullName>
        <ecNumber evidence="5">1.1.99.29</ecNumber>
    </recommendedName>
</protein>
<comment type="function">
    <text evidence="12">Catalyzes the single-oxidation or sequential double oxidation reaction of carbohydrates primarily at carbon-2 and/or carbon-3 with the concomitant reduction of the flavin. The enzyme exhibits a broad sugar substrate specificity, oxidizing different aldopyranoses to the corresponding C-1, C-2, C-3 or C-1,2, C-2,3 and C-3,4 (di)dehydro sugars with substrate-specific regioselectivity. Accepts only a narrow range of electron acceptors such as substituted benzoquinones and complexed metal ions and reacts extremely slowly with O(2) as acceptor. May play a role in the natural recycling of plant matter by oxidizing all major monosaccharides in lignocellulose and by reducing quinone compounds or reactive radical species generated during lignin depolymerization.</text>
</comment>
<feature type="binding site" evidence="19">
    <location>
        <position position="243"/>
    </location>
    <ligand>
        <name>FAD</name>
        <dbReference type="ChEBI" id="CHEBI:57692"/>
    </ligand>
</feature>
<dbReference type="EMBL" id="KL142375">
    <property type="protein sequence ID" value="KDR78179.1"/>
    <property type="molecule type" value="Genomic_DNA"/>
</dbReference>
<keyword evidence="10" id="KW-0560">Oxidoreductase</keyword>
<dbReference type="GO" id="GO:0033718">
    <property type="term" value="F:pyranose dehydrogenase (acceptor) activity"/>
    <property type="evidence" value="ECO:0007669"/>
    <property type="project" value="UniProtKB-EC"/>
</dbReference>
<evidence type="ECO:0000256" key="3">
    <source>
        <dbReference type="ARBA" id="ARBA00010790"/>
    </source>
</evidence>
<comment type="catalytic activity">
    <reaction evidence="14">
        <text>pyranose + acceptor = pyranos-2,3-diulose + reduced acceptor.</text>
        <dbReference type="EC" id="1.1.99.29"/>
    </reaction>
</comment>
<feature type="binding site" evidence="19">
    <location>
        <begin position="538"/>
        <end position="539"/>
    </location>
    <ligand>
        <name>FAD</name>
        <dbReference type="ChEBI" id="CHEBI:57692"/>
    </ligand>
</feature>
<dbReference type="SUPFAM" id="SSF54373">
    <property type="entry name" value="FAD-linked reductases, C-terminal domain"/>
    <property type="match status" value="1"/>
</dbReference>
<dbReference type="InterPro" id="IPR036188">
    <property type="entry name" value="FAD/NAD-bd_sf"/>
</dbReference>
<dbReference type="PANTHER" id="PTHR11552:SF201">
    <property type="entry name" value="GLUCOSE-METHANOL-CHOLINE OXIDOREDUCTASE N-TERMINAL DOMAIN-CONTAINING PROTEIN"/>
    <property type="match status" value="1"/>
</dbReference>
<evidence type="ECO:0000256" key="15">
    <source>
        <dbReference type="ARBA" id="ARBA00034029"/>
    </source>
</evidence>
<comment type="subcellular location">
    <subcellularLocation>
        <location evidence="2">Secreted</location>
    </subcellularLocation>
</comment>
<evidence type="ECO:0000256" key="20">
    <source>
        <dbReference type="RuleBase" id="RU003968"/>
    </source>
</evidence>
<dbReference type="Proteomes" id="UP000027222">
    <property type="component" value="Unassembled WGS sequence"/>
</dbReference>
<dbReference type="Gene3D" id="3.30.560.10">
    <property type="entry name" value="Glucose Oxidase, domain 3"/>
    <property type="match status" value="1"/>
</dbReference>
<dbReference type="PIRSF" id="PIRSF000137">
    <property type="entry name" value="Alcohol_oxidase"/>
    <property type="match status" value="1"/>
</dbReference>
<evidence type="ECO:0000256" key="6">
    <source>
        <dbReference type="ARBA" id="ARBA00022525"/>
    </source>
</evidence>
<keyword evidence="9 19" id="KW-0274">FAD</keyword>
<evidence type="ECO:0000256" key="2">
    <source>
        <dbReference type="ARBA" id="ARBA00004613"/>
    </source>
</evidence>
<comment type="catalytic activity">
    <reaction evidence="16">
        <text>a pyranoside + acceptor = a pyranosid-3-ulose + reduced acceptor.</text>
        <dbReference type="EC" id="1.1.99.29"/>
    </reaction>
</comment>
<keyword evidence="24" id="KW-1185">Reference proteome</keyword>
<gene>
    <name evidence="23" type="ORF">GALMADRAFT_245214</name>
</gene>
<dbReference type="PROSITE" id="PS00623">
    <property type="entry name" value="GMC_OXRED_1"/>
    <property type="match status" value="1"/>
</dbReference>
<keyword evidence="11" id="KW-0325">Glycoprotein</keyword>
<dbReference type="STRING" id="685588.A0A067TE46"/>
<sequence length="601" mass="65828">MPFIEVVDAVDKSFDYVVIGGGTAGLAAAARLSEDPSVTVLVLEAGEKNLGDPLIDVPLQFGQTFGNPQYDWAFKTAKQKNANDKEFVWPRGKGLGGSSAMNFYAWIKPPAADIDAFEKLGNPGWNWADYEKHSKNSENFHLPAKEQTDLYPHTFDLNVRGTSGPIQVTIPPHVHTIDKLYQETVVKKGVKAIKDPYGGDINGTWIASANLDPKTWTRSYAATAYLVPNIGRPNLSVLTGALVSRITLDLAVADRVRTATGVEFFHGDRTYEVKVNKEVVLSAGAIKSPQILELSGIGDPQVLSKAGIDLEISLPGVGENVQEHIFSTLIYELDTANTTHETWDLLADPDYATKAKALYADGMGMQRHGITSFSYFPLSVINSEAAHALIDNLETDVNAQKDLEPGLKEQLHLQIAALRNDAIPDCELVVFPSMFLGLLKPEPGKSYVSPIAMVNHPISRGSIHVETKDPAAHPKIDPHYLENSIDLEILVQQFKFIRSLKEVEPWKSGVLREVSPGPTCVSDDDIREFIKNNLSSTWHTVGSCSMLPLSKRGVVDPKLKVYGTTNLRVADISIIPLHIAAHTQATAYVIGEKVADFIKKH</sequence>
<dbReference type="InterPro" id="IPR000172">
    <property type="entry name" value="GMC_OxRdtase_N"/>
</dbReference>
<dbReference type="OrthoDB" id="269227at2759"/>
<evidence type="ECO:0000256" key="7">
    <source>
        <dbReference type="ARBA" id="ARBA00022630"/>
    </source>
</evidence>
<evidence type="ECO:0000313" key="24">
    <source>
        <dbReference type="Proteomes" id="UP000027222"/>
    </source>
</evidence>
<dbReference type="InterPro" id="IPR012132">
    <property type="entry name" value="GMC_OxRdtase"/>
</dbReference>
<evidence type="ECO:0000256" key="10">
    <source>
        <dbReference type="ARBA" id="ARBA00023002"/>
    </source>
</evidence>
<feature type="domain" description="Glucose-methanol-choline oxidoreductase N-terminal" evidence="21">
    <location>
        <begin position="92"/>
        <end position="115"/>
    </location>
</feature>
<feature type="active site" description="Proton donor" evidence="18">
    <location>
        <position position="539"/>
    </location>
</feature>
<feature type="domain" description="Glucose-methanol-choline oxidoreductase N-terminal" evidence="22">
    <location>
        <begin position="284"/>
        <end position="298"/>
    </location>
</feature>
<keyword evidence="8" id="KW-0732">Signal</keyword>
<comment type="catalytic activity">
    <reaction evidence="15">
        <text>pyranose + acceptor = pyranos-3-ulose + reduced acceptor.</text>
        <dbReference type="EC" id="1.1.99.29"/>
    </reaction>
</comment>
<dbReference type="GO" id="GO:0005576">
    <property type="term" value="C:extracellular region"/>
    <property type="evidence" value="ECO:0007669"/>
    <property type="project" value="UniProtKB-SubCell"/>
</dbReference>
<proteinExistence type="inferred from homology"/>
<dbReference type="PROSITE" id="PS00624">
    <property type="entry name" value="GMC_OXRED_2"/>
    <property type="match status" value="1"/>
</dbReference>
<evidence type="ECO:0000259" key="22">
    <source>
        <dbReference type="PROSITE" id="PS00624"/>
    </source>
</evidence>
<dbReference type="Pfam" id="PF05199">
    <property type="entry name" value="GMC_oxred_C"/>
    <property type="match status" value="1"/>
</dbReference>
<evidence type="ECO:0000259" key="21">
    <source>
        <dbReference type="PROSITE" id="PS00623"/>
    </source>
</evidence>
<evidence type="ECO:0000256" key="1">
    <source>
        <dbReference type="ARBA" id="ARBA00001974"/>
    </source>
</evidence>
<dbReference type="InterPro" id="IPR007867">
    <property type="entry name" value="GMC_OxRtase_C"/>
</dbReference>
<evidence type="ECO:0000256" key="9">
    <source>
        <dbReference type="ARBA" id="ARBA00022827"/>
    </source>
</evidence>
<evidence type="ECO:0000256" key="19">
    <source>
        <dbReference type="PIRSR" id="PIRSR000137-2"/>
    </source>
</evidence>
<evidence type="ECO:0000256" key="13">
    <source>
        <dbReference type="ARBA" id="ARBA00033986"/>
    </source>
</evidence>
<comment type="similarity">
    <text evidence="3 20">Belongs to the GMC oxidoreductase family.</text>
</comment>
<evidence type="ECO:0000313" key="23">
    <source>
        <dbReference type="EMBL" id="KDR78179.1"/>
    </source>
</evidence>
<feature type="active site" description="Proton acceptor" evidence="18">
    <location>
        <position position="582"/>
    </location>
</feature>
<dbReference type="EC" id="1.1.99.29" evidence="5"/>
<keyword evidence="6" id="KW-0964">Secreted</keyword>
<reference evidence="24" key="1">
    <citation type="journal article" date="2014" name="Proc. Natl. Acad. Sci. U.S.A.">
        <title>Extensive sampling of basidiomycete genomes demonstrates inadequacy of the white-rot/brown-rot paradigm for wood decay fungi.</title>
        <authorList>
            <person name="Riley R."/>
            <person name="Salamov A.A."/>
            <person name="Brown D.W."/>
            <person name="Nagy L.G."/>
            <person name="Floudas D."/>
            <person name="Held B.W."/>
            <person name="Levasseur A."/>
            <person name="Lombard V."/>
            <person name="Morin E."/>
            <person name="Otillar R."/>
            <person name="Lindquist E.A."/>
            <person name="Sun H."/>
            <person name="LaButti K.M."/>
            <person name="Schmutz J."/>
            <person name="Jabbour D."/>
            <person name="Luo H."/>
            <person name="Baker S.E."/>
            <person name="Pisabarro A.G."/>
            <person name="Walton J.D."/>
            <person name="Blanchette R.A."/>
            <person name="Henrissat B."/>
            <person name="Martin F."/>
            <person name="Cullen D."/>
            <person name="Hibbett D.S."/>
            <person name="Grigoriev I.V."/>
        </authorList>
    </citation>
    <scope>NUCLEOTIDE SEQUENCE [LARGE SCALE GENOMIC DNA]</scope>
    <source>
        <strain evidence="24">CBS 339.88</strain>
    </source>
</reference>
<dbReference type="GO" id="GO:0050660">
    <property type="term" value="F:flavin adenine dinucleotide binding"/>
    <property type="evidence" value="ECO:0007669"/>
    <property type="project" value="InterPro"/>
</dbReference>
<comment type="subunit">
    <text evidence="4">Monomer.</text>
</comment>
<name>A0A067TE46_GALM3</name>
<comment type="catalytic activity">
    <reaction evidence="17">
        <text>a pyranoside + acceptor = a pyranosid-3,4-diulose + reduced acceptor.</text>
        <dbReference type="EC" id="1.1.99.29"/>
    </reaction>
</comment>
<dbReference type="HOGENOM" id="CLU_002865_6_1_1"/>
<keyword evidence="7 20" id="KW-0285">Flavoprotein</keyword>
<comment type="cofactor">
    <cofactor evidence="1 19">
        <name>FAD</name>
        <dbReference type="ChEBI" id="CHEBI:57692"/>
    </cofactor>
</comment>
<evidence type="ECO:0000256" key="18">
    <source>
        <dbReference type="PIRSR" id="PIRSR000137-1"/>
    </source>
</evidence>